<protein>
    <submittedName>
        <fullName evidence="3">Multi-sensor signal transduction histidine kinase</fullName>
    </submittedName>
</protein>
<sequence>MISRALIAAGYGLLLAAAPISLALAWDSLKWVEHTLEVRLEIDRCLKNLLDAETGTRGYVITGDDEFLEPYRQAVGDAVPCLSRLAVLTADNPYQQGLLAVGQRLCHAKLEIMAGVIKARRTRGFEAAQRIVASKRGKAAMDGFRYAMARMFSEESRLLAERQQRLAIGLTAGCLVTASALAGLLWLKFKDLRVQKLATEAVASTEKILQEAHANPPLQTVKQSLEQVADRMRRISQG</sequence>
<dbReference type="Pfam" id="PF05227">
    <property type="entry name" value="CHASE3"/>
    <property type="match status" value="1"/>
</dbReference>
<gene>
    <name evidence="3" type="ORF">GKIL_0916</name>
</gene>
<proteinExistence type="predicted"/>
<evidence type="ECO:0000313" key="3">
    <source>
        <dbReference type="EMBL" id="AGY57162.1"/>
    </source>
</evidence>
<dbReference type="InterPro" id="IPR007891">
    <property type="entry name" value="CHASE3"/>
</dbReference>
<organism evidence="3 4">
    <name type="scientific">Gloeobacter kilaueensis (strain ATCC BAA-2537 / CCAP 1431/1 / ULC 316 / JS1)</name>
    <dbReference type="NCBI Taxonomy" id="1183438"/>
    <lineage>
        <taxon>Bacteria</taxon>
        <taxon>Bacillati</taxon>
        <taxon>Cyanobacteriota</taxon>
        <taxon>Cyanophyceae</taxon>
        <taxon>Gloeobacterales</taxon>
        <taxon>Gloeobacteraceae</taxon>
        <taxon>Gloeobacter</taxon>
    </lineage>
</organism>
<feature type="domain" description="CHASE3" evidence="2">
    <location>
        <begin position="30"/>
        <end position="165"/>
    </location>
</feature>
<keyword evidence="3" id="KW-0418">Kinase</keyword>
<feature type="transmembrane region" description="Helical" evidence="1">
    <location>
        <begin position="166"/>
        <end position="187"/>
    </location>
</feature>
<dbReference type="CDD" id="cd19410">
    <property type="entry name" value="HK9-like_sensor"/>
    <property type="match status" value="1"/>
</dbReference>
<dbReference type="eggNOG" id="COG5278">
    <property type="taxonomic scope" value="Bacteria"/>
</dbReference>
<dbReference type="Proteomes" id="UP000017396">
    <property type="component" value="Chromosome"/>
</dbReference>
<keyword evidence="1" id="KW-0472">Membrane</keyword>
<keyword evidence="3" id="KW-0808">Transferase</keyword>
<dbReference type="GO" id="GO:0016301">
    <property type="term" value="F:kinase activity"/>
    <property type="evidence" value="ECO:0007669"/>
    <property type="project" value="UniProtKB-KW"/>
</dbReference>
<evidence type="ECO:0000259" key="2">
    <source>
        <dbReference type="Pfam" id="PF05227"/>
    </source>
</evidence>
<accession>U5QDX3</accession>
<dbReference type="HOGENOM" id="CLU_1164566_0_0_3"/>
<dbReference type="EMBL" id="CP003587">
    <property type="protein sequence ID" value="AGY57162.1"/>
    <property type="molecule type" value="Genomic_DNA"/>
</dbReference>
<evidence type="ECO:0000313" key="4">
    <source>
        <dbReference type="Proteomes" id="UP000017396"/>
    </source>
</evidence>
<dbReference type="RefSeq" id="WP_023172222.1">
    <property type="nucleotide sequence ID" value="NC_022600.1"/>
</dbReference>
<dbReference type="STRING" id="1183438.GKIL_0916"/>
<keyword evidence="1" id="KW-0812">Transmembrane</keyword>
<evidence type="ECO:0000256" key="1">
    <source>
        <dbReference type="SAM" id="Phobius"/>
    </source>
</evidence>
<reference evidence="3 4" key="1">
    <citation type="journal article" date="2013" name="PLoS ONE">
        <title>Cultivation and Complete Genome Sequencing of Gloeobacter kilaueensis sp. nov., from a Lava Cave in Kilauea Caldera, Hawai'i.</title>
        <authorList>
            <person name="Saw J.H."/>
            <person name="Schatz M."/>
            <person name="Brown M.V."/>
            <person name="Kunkel D.D."/>
            <person name="Foster J.S."/>
            <person name="Shick H."/>
            <person name="Christensen S."/>
            <person name="Hou S."/>
            <person name="Wan X."/>
            <person name="Donachie S.P."/>
        </authorList>
    </citation>
    <scope>NUCLEOTIDE SEQUENCE [LARGE SCALE GENOMIC DNA]</scope>
    <source>
        <strain evidence="4">JS</strain>
    </source>
</reference>
<dbReference type="KEGG" id="glj:GKIL_0916"/>
<name>U5QDX3_GLOK1</name>
<keyword evidence="1" id="KW-1133">Transmembrane helix</keyword>
<dbReference type="AlphaFoldDB" id="U5QDX3"/>
<keyword evidence="4" id="KW-1185">Reference proteome</keyword>